<evidence type="ECO:0000259" key="3">
    <source>
        <dbReference type="Pfam" id="PF02776"/>
    </source>
</evidence>
<dbReference type="Gene3D" id="3.40.50.970">
    <property type="match status" value="2"/>
</dbReference>
<name>A0A835T7J1_9CHLO</name>
<dbReference type="InterPro" id="IPR012001">
    <property type="entry name" value="Thiamin_PyroP_enz_TPP-bd_dom"/>
</dbReference>
<dbReference type="GO" id="GO:0050660">
    <property type="term" value="F:flavin adenine dinucleotide binding"/>
    <property type="evidence" value="ECO:0007669"/>
    <property type="project" value="TreeGrafter"/>
</dbReference>
<dbReference type="InterPro" id="IPR029061">
    <property type="entry name" value="THDP-binding"/>
</dbReference>
<organism evidence="4 5">
    <name type="scientific">Chlamydomonas schloesseri</name>
    <dbReference type="NCBI Taxonomy" id="2026947"/>
    <lineage>
        <taxon>Eukaryota</taxon>
        <taxon>Viridiplantae</taxon>
        <taxon>Chlorophyta</taxon>
        <taxon>core chlorophytes</taxon>
        <taxon>Chlorophyceae</taxon>
        <taxon>CS clade</taxon>
        <taxon>Chlamydomonadales</taxon>
        <taxon>Chlamydomonadaceae</taxon>
        <taxon>Chlamydomonas</taxon>
    </lineage>
</organism>
<gene>
    <name evidence="4" type="ORF">HYH02_010683</name>
</gene>
<dbReference type="AlphaFoldDB" id="A0A835T7J1"/>
<protein>
    <recommendedName>
        <fullName evidence="3">Thiamine pyrophosphate enzyme N-terminal TPP-binding domain-containing protein</fullName>
    </recommendedName>
</protein>
<dbReference type="GO" id="GO:0003984">
    <property type="term" value="F:acetolactate synthase activity"/>
    <property type="evidence" value="ECO:0007669"/>
    <property type="project" value="TreeGrafter"/>
</dbReference>
<dbReference type="SUPFAM" id="SSF52518">
    <property type="entry name" value="Thiamin diphosphate-binding fold (THDP-binding)"/>
    <property type="match status" value="2"/>
</dbReference>
<evidence type="ECO:0000313" key="5">
    <source>
        <dbReference type="Proteomes" id="UP000613740"/>
    </source>
</evidence>
<dbReference type="Proteomes" id="UP000613740">
    <property type="component" value="Unassembled WGS sequence"/>
</dbReference>
<dbReference type="Pfam" id="PF02776">
    <property type="entry name" value="TPP_enzyme_N"/>
    <property type="match status" value="1"/>
</dbReference>
<dbReference type="PANTHER" id="PTHR18968:SF86">
    <property type="entry name" value="ACETOLACTATE SYNTHASE LARGE SUBUNIT ILVX-RELATED"/>
    <property type="match status" value="1"/>
</dbReference>
<feature type="compositionally biased region" description="Low complexity" evidence="2">
    <location>
        <begin position="184"/>
        <end position="204"/>
    </location>
</feature>
<proteinExistence type="inferred from homology"/>
<reference evidence="4" key="1">
    <citation type="journal article" date="2020" name="bioRxiv">
        <title>Comparative genomics of Chlamydomonas.</title>
        <authorList>
            <person name="Craig R.J."/>
            <person name="Hasan A.R."/>
            <person name="Ness R.W."/>
            <person name="Keightley P.D."/>
        </authorList>
    </citation>
    <scope>NUCLEOTIDE SEQUENCE</scope>
    <source>
        <strain evidence="4">CCAP 11/173</strain>
    </source>
</reference>
<dbReference type="PANTHER" id="PTHR18968">
    <property type="entry name" value="THIAMINE PYROPHOSPHATE ENZYMES"/>
    <property type="match status" value="1"/>
</dbReference>
<dbReference type="CDD" id="cd07035">
    <property type="entry name" value="TPP_PYR_POX_like"/>
    <property type="match status" value="1"/>
</dbReference>
<comment type="similarity">
    <text evidence="1">Belongs to the TPP enzyme family.</text>
</comment>
<keyword evidence="5" id="KW-1185">Reference proteome</keyword>
<dbReference type="OrthoDB" id="10006023at2759"/>
<sequence length="372" mass="36343">MPAAAAAVGNQPHAASGSGVATASIAAGPAAVAAAATAAASGTSSSATTGAEAALRAAVVAGADVCFANPGTTEMWMVAALDAVWPAVRPVLCLHETVATGAADGYARLSRRPALTLLHLGPGLANGLANLHNARRARSPVVNLEAAAELRRYGCVVLVDALPPVANFGYRGAPGKLLPGSEDSAPAPAAAAAAPQQQPQQSQPDVWEFDPQALRAAGWDAAAVLTRLAAALGPAAAAVRPGFNCRGVFTPCLPSRPPLPPSCFTAGDAAGSTGSGGSGHGDSGGGSRLTAAELCAVVAALQPAGCVLVDESLTSGGSYWEASKGCPPFTHLTLTGGAIGSGPPLALGAALALGTRATTASNPAPPQYSSHL</sequence>
<evidence type="ECO:0000313" key="4">
    <source>
        <dbReference type="EMBL" id="KAG2438886.1"/>
    </source>
</evidence>
<dbReference type="EMBL" id="JAEHOD010000042">
    <property type="protein sequence ID" value="KAG2438886.1"/>
    <property type="molecule type" value="Genomic_DNA"/>
</dbReference>
<feature type="region of interest" description="Disordered" evidence="2">
    <location>
        <begin position="265"/>
        <end position="285"/>
    </location>
</feature>
<accession>A0A835T7J1</accession>
<evidence type="ECO:0000256" key="1">
    <source>
        <dbReference type="ARBA" id="ARBA00007812"/>
    </source>
</evidence>
<feature type="compositionally biased region" description="Gly residues" evidence="2">
    <location>
        <begin position="273"/>
        <end position="285"/>
    </location>
</feature>
<dbReference type="GO" id="GO:0030976">
    <property type="term" value="F:thiamine pyrophosphate binding"/>
    <property type="evidence" value="ECO:0007669"/>
    <property type="project" value="InterPro"/>
</dbReference>
<evidence type="ECO:0000256" key="2">
    <source>
        <dbReference type="SAM" id="MobiDB-lite"/>
    </source>
</evidence>
<feature type="region of interest" description="Disordered" evidence="2">
    <location>
        <begin position="179"/>
        <end position="205"/>
    </location>
</feature>
<feature type="domain" description="Thiamine pyrophosphate enzyme N-terminal TPP-binding" evidence="3">
    <location>
        <begin position="49"/>
        <end position="152"/>
    </location>
</feature>
<comment type="caution">
    <text evidence="4">The sequence shown here is derived from an EMBL/GenBank/DDBJ whole genome shotgun (WGS) entry which is preliminary data.</text>
</comment>
<dbReference type="InterPro" id="IPR045229">
    <property type="entry name" value="TPP_enz"/>
</dbReference>